<evidence type="ECO:0000313" key="2">
    <source>
        <dbReference type="Proteomes" id="UP001321760"/>
    </source>
</evidence>
<keyword evidence="2" id="KW-1185">Reference proteome</keyword>
<sequence length="277" mass="30952">MVRTMMAWFSMTRVFDLHSGDLTWWRVLKPVVRAAAAGMPNLERVGFYLTGNPGGTIQAMVEDEQVSRFKDIHLTIYDQHHHKQDGQNRDPIRPGLHVRSWPVTSLSLVEYVGTPDTLAPLLSLPRCLAHFWLSFCNAFDVDRRWTIPTVVALLSPHSSTLRSIGIGSMVRSNLHDESFGIDTLNLAPFPVLEQLTLSIEGTGITCSPDAILTGPRLCKFIWDLTTCETSWCTFHPLLEDQESWIRGLISKASTYSLVTRKVPECDLGDGCVSSIGI</sequence>
<gene>
    <name evidence="1" type="ORF">QBC34DRAFT_440688</name>
</gene>
<organism evidence="1 2">
    <name type="scientific">Podospora aff. communis PSN243</name>
    <dbReference type="NCBI Taxonomy" id="3040156"/>
    <lineage>
        <taxon>Eukaryota</taxon>
        <taxon>Fungi</taxon>
        <taxon>Dikarya</taxon>
        <taxon>Ascomycota</taxon>
        <taxon>Pezizomycotina</taxon>
        <taxon>Sordariomycetes</taxon>
        <taxon>Sordariomycetidae</taxon>
        <taxon>Sordariales</taxon>
        <taxon>Podosporaceae</taxon>
        <taxon>Podospora</taxon>
    </lineage>
</organism>
<dbReference type="EMBL" id="MU865955">
    <property type="protein sequence ID" value="KAK4446687.1"/>
    <property type="molecule type" value="Genomic_DNA"/>
</dbReference>
<comment type="caution">
    <text evidence="1">The sequence shown here is derived from an EMBL/GenBank/DDBJ whole genome shotgun (WGS) entry which is preliminary data.</text>
</comment>
<dbReference type="Proteomes" id="UP001321760">
    <property type="component" value="Unassembled WGS sequence"/>
</dbReference>
<reference evidence="1" key="2">
    <citation type="submission" date="2023-05" db="EMBL/GenBank/DDBJ databases">
        <authorList>
            <consortium name="Lawrence Berkeley National Laboratory"/>
            <person name="Steindorff A."/>
            <person name="Hensen N."/>
            <person name="Bonometti L."/>
            <person name="Westerberg I."/>
            <person name="Brannstrom I.O."/>
            <person name="Guillou S."/>
            <person name="Cros-Aarteil S."/>
            <person name="Calhoun S."/>
            <person name="Haridas S."/>
            <person name="Kuo A."/>
            <person name="Mondo S."/>
            <person name="Pangilinan J."/>
            <person name="Riley R."/>
            <person name="Labutti K."/>
            <person name="Andreopoulos B."/>
            <person name="Lipzen A."/>
            <person name="Chen C."/>
            <person name="Yanf M."/>
            <person name="Daum C."/>
            <person name="Ng V."/>
            <person name="Clum A."/>
            <person name="Ohm R."/>
            <person name="Martin F."/>
            <person name="Silar P."/>
            <person name="Natvig D."/>
            <person name="Lalanne C."/>
            <person name="Gautier V."/>
            <person name="Ament-Velasquez S.L."/>
            <person name="Kruys A."/>
            <person name="Hutchinson M.I."/>
            <person name="Powell A.J."/>
            <person name="Barry K."/>
            <person name="Miller A.N."/>
            <person name="Grigoriev I.V."/>
            <person name="Debuchy R."/>
            <person name="Gladieux P."/>
            <person name="Thoren M.H."/>
            <person name="Johannesson H."/>
        </authorList>
    </citation>
    <scope>NUCLEOTIDE SEQUENCE</scope>
    <source>
        <strain evidence="1">PSN243</strain>
    </source>
</reference>
<evidence type="ECO:0000313" key="1">
    <source>
        <dbReference type="EMBL" id="KAK4446687.1"/>
    </source>
</evidence>
<name>A0AAV9GEN7_9PEZI</name>
<accession>A0AAV9GEN7</accession>
<dbReference type="AlphaFoldDB" id="A0AAV9GEN7"/>
<proteinExistence type="predicted"/>
<protein>
    <submittedName>
        <fullName evidence="1">Uncharacterized protein</fullName>
    </submittedName>
</protein>
<reference evidence="1" key="1">
    <citation type="journal article" date="2023" name="Mol. Phylogenet. Evol.">
        <title>Genome-scale phylogeny and comparative genomics of the fungal order Sordariales.</title>
        <authorList>
            <person name="Hensen N."/>
            <person name="Bonometti L."/>
            <person name="Westerberg I."/>
            <person name="Brannstrom I.O."/>
            <person name="Guillou S."/>
            <person name="Cros-Aarteil S."/>
            <person name="Calhoun S."/>
            <person name="Haridas S."/>
            <person name="Kuo A."/>
            <person name="Mondo S."/>
            <person name="Pangilinan J."/>
            <person name="Riley R."/>
            <person name="LaButti K."/>
            <person name="Andreopoulos B."/>
            <person name="Lipzen A."/>
            <person name="Chen C."/>
            <person name="Yan M."/>
            <person name="Daum C."/>
            <person name="Ng V."/>
            <person name="Clum A."/>
            <person name="Steindorff A."/>
            <person name="Ohm R.A."/>
            <person name="Martin F."/>
            <person name="Silar P."/>
            <person name="Natvig D.O."/>
            <person name="Lalanne C."/>
            <person name="Gautier V."/>
            <person name="Ament-Velasquez S.L."/>
            <person name="Kruys A."/>
            <person name="Hutchinson M.I."/>
            <person name="Powell A.J."/>
            <person name="Barry K."/>
            <person name="Miller A.N."/>
            <person name="Grigoriev I.V."/>
            <person name="Debuchy R."/>
            <person name="Gladieux P."/>
            <person name="Hiltunen Thoren M."/>
            <person name="Johannesson H."/>
        </authorList>
    </citation>
    <scope>NUCLEOTIDE SEQUENCE</scope>
    <source>
        <strain evidence="1">PSN243</strain>
    </source>
</reference>